<dbReference type="Pfam" id="PF13439">
    <property type="entry name" value="Glyco_transf_4"/>
    <property type="match status" value="1"/>
</dbReference>
<feature type="domain" description="Glycosyltransferase subfamily 4-like N-terminal" evidence="3">
    <location>
        <begin position="92"/>
        <end position="167"/>
    </location>
</feature>
<dbReference type="GO" id="GO:0016757">
    <property type="term" value="F:glycosyltransferase activity"/>
    <property type="evidence" value="ECO:0007669"/>
    <property type="project" value="InterPro"/>
</dbReference>
<evidence type="ECO:0000313" key="5">
    <source>
        <dbReference type="Proteomes" id="UP000245133"/>
    </source>
</evidence>
<dbReference type="Pfam" id="PF00534">
    <property type="entry name" value="Glycos_transf_1"/>
    <property type="match status" value="1"/>
</dbReference>
<dbReference type="SUPFAM" id="SSF53756">
    <property type="entry name" value="UDP-Glycosyltransferase/glycogen phosphorylase"/>
    <property type="match status" value="1"/>
</dbReference>
<dbReference type="Proteomes" id="UP000245133">
    <property type="component" value="Unassembled WGS sequence"/>
</dbReference>
<dbReference type="RefSeq" id="WP_244594429.1">
    <property type="nucleotide sequence ID" value="NZ_BFBB01000008.1"/>
</dbReference>
<dbReference type="CDD" id="cd03809">
    <property type="entry name" value="GT4_MtfB-like"/>
    <property type="match status" value="1"/>
</dbReference>
<evidence type="ECO:0000256" key="1">
    <source>
        <dbReference type="ARBA" id="ARBA00022679"/>
    </source>
</evidence>
<accession>A0A2P2E3B9</accession>
<comment type="caution">
    <text evidence="4">The sequence shown here is derived from an EMBL/GenBank/DDBJ whole genome shotgun (WGS) entry which is preliminary data.</text>
</comment>
<dbReference type="PANTHER" id="PTHR46401">
    <property type="entry name" value="GLYCOSYLTRANSFERASE WBBK-RELATED"/>
    <property type="match status" value="1"/>
</dbReference>
<protein>
    <submittedName>
        <fullName evidence="4">Glycosyltransferase, group 1 family protein</fullName>
    </submittedName>
</protein>
<keyword evidence="1 4" id="KW-0808">Transferase</keyword>
<name>A0A2P2E3B9_9LEPT</name>
<organism evidence="4 5">
    <name type="scientific">Leptospira ryugenii</name>
    <dbReference type="NCBI Taxonomy" id="1917863"/>
    <lineage>
        <taxon>Bacteria</taxon>
        <taxon>Pseudomonadati</taxon>
        <taxon>Spirochaetota</taxon>
        <taxon>Spirochaetia</taxon>
        <taxon>Leptospirales</taxon>
        <taxon>Leptospiraceae</taxon>
        <taxon>Leptospira</taxon>
    </lineage>
</organism>
<dbReference type="Gene3D" id="3.40.50.2000">
    <property type="entry name" value="Glycogen Phosphorylase B"/>
    <property type="match status" value="2"/>
</dbReference>
<evidence type="ECO:0000313" key="4">
    <source>
        <dbReference type="EMBL" id="GBF51361.1"/>
    </source>
</evidence>
<evidence type="ECO:0000259" key="3">
    <source>
        <dbReference type="Pfam" id="PF13439"/>
    </source>
</evidence>
<evidence type="ECO:0000259" key="2">
    <source>
        <dbReference type="Pfam" id="PF00534"/>
    </source>
</evidence>
<dbReference type="GO" id="GO:0009103">
    <property type="term" value="P:lipopolysaccharide biosynthetic process"/>
    <property type="evidence" value="ECO:0007669"/>
    <property type="project" value="TreeGrafter"/>
</dbReference>
<proteinExistence type="predicted"/>
<dbReference type="InterPro" id="IPR001296">
    <property type="entry name" value="Glyco_trans_1"/>
</dbReference>
<reference evidence="4 5" key="1">
    <citation type="submission" date="2018-02" db="EMBL/GenBank/DDBJ databases">
        <title>Novel Leptospira species isolated from soil and water in Japan.</title>
        <authorList>
            <person name="Nakao R."/>
            <person name="Masuzawa T."/>
        </authorList>
    </citation>
    <scope>NUCLEOTIDE SEQUENCE [LARGE SCALE GENOMIC DNA]</scope>
    <source>
        <strain evidence="4 5">YH101</strain>
    </source>
</reference>
<dbReference type="EMBL" id="BFBB01000008">
    <property type="protein sequence ID" value="GBF51361.1"/>
    <property type="molecule type" value="Genomic_DNA"/>
</dbReference>
<dbReference type="InterPro" id="IPR028098">
    <property type="entry name" value="Glyco_trans_4-like_N"/>
</dbReference>
<sequence length="366" mass="42369">MLKVGFDARMIENSGIGIRIQHILKFWPLSKEDVQLFIFGNEKVLKNYSIPNDAKVISYDPPIYSIRESFGHPMMKDMDLLEIPHFNVPLLYVTKCLVTIHDLIPYHFKVAHSSLVKRLYLKIILHSVRLFSKHVISVSEYTKQDLIRTFHFKPSKVTVIYNGIDLKQFKLTSSQNLNEFKEKYKLPEIYFLSVGIPKVHKNFEFLLRSLNAMWKDRLTDIPLVIAGMKGKIPDEWKAIVEEHPHRYFFFPQIAYEDLAKLYQGAKLFLYPTLLEGFGFPALEAQAVGTPVLCSNSSVLPEILKQSAVYFSPTNEEEFKKAVLLLLEDSKTLEKLSQLGLENAKSFTWDRAIRKLESLYQSNFLAD</sequence>
<feature type="domain" description="Glycosyl transferase family 1" evidence="2">
    <location>
        <begin position="179"/>
        <end position="337"/>
    </location>
</feature>
<gene>
    <name evidence="4" type="ORF">LPTSP4_28970</name>
</gene>
<keyword evidence="5" id="KW-1185">Reference proteome</keyword>
<dbReference type="AlphaFoldDB" id="A0A2P2E3B9"/>
<dbReference type="PANTHER" id="PTHR46401:SF2">
    <property type="entry name" value="GLYCOSYLTRANSFERASE WBBK-RELATED"/>
    <property type="match status" value="1"/>
</dbReference>